<organism evidence="2 3">
    <name type="scientific">Acidovorax soli</name>
    <dbReference type="NCBI Taxonomy" id="592050"/>
    <lineage>
        <taxon>Bacteria</taxon>
        <taxon>Pseudomonadati</taxon>
        <taxon>Pseudomonadota</taxon>
        <taxon>Betaproteobacteria</taxon>
        <taxon>Burkholderiales</taxon>
        <taxon>Comamonadaceae</taxon>
        <taxon>Acidovorax</taxon>
    </lineage>
</organism>
<evidence type="ECO:0000313" key="3">
    <source>
        <dbReference type="Proteomes" id="UP000575083"/>
    </source>
</evidence>
<dbReference type="Gene3D" id="3.40.190.150">
    <property type="entry name" value="Bordetella uptake gene, domain 1"/>
    <property type="match status" value="1"/>
</dbReference>
<dbReference type="RefSeq" id="WP_184861584.1">
    <property type="nucleotide sequence ID" value="NZ_JACHLK010000010.1"/>
</dbReference>
<dbReference type="SUPFAM" id="SSF53850">
    <property type="entry name" value="Periplasmic binding protein-like II"/>
    <property type="match status" value="1"/>
</dbReference>
<evidence type="ECO:0000256" key="1">
    <source>
        <dbReference type="ARBA" id="ARBA00006987"/>
    </source>
</evidence>
<dbReference type="Gene3D" id="3.40.190.10">
    <property type="entry name" value="Periplasmic binding protein-like II"/>
    <property type="match status" value="1"/>
</dbReference>
<accession>A0A7X0PIF7</accession>
<dbReference type="PANTHER" id="PTHR42928">
    <property type="entry name" value="TRICARBOXYLATE-BINDING PROTEIN"/>
    <property type="match status" value="1"/>
</dbReference>
<proteinExistence type="inferred from homology"/>
<dbReference type="InterPro" id="IPR005064">
    <property type="entry name" value="BUG"/>
</dbReference>
<dbReference type="PIRSF" id="PIRSF017082">
    <property type="entry name" value="YflP"/>
    <property type="match status" value="1"/>
</dbReference>
<reference evidence="2 3" key="1">
    <citation type="submission" date="2020-08" db="EMBL/GenBank/DDBJ databases">
        <title>Functional genomics of gut bacteria from endangered species of beetles.</title>
        <authorList>
            <person name="Carlos-Shanley C."/>
        </authorList>
    </citation>
    <scope>NUCLEOTIDE SEQUENCE [LARGE SCALE GENOMIC DNA]</scope>
    <source>
        <strain evidence="2 3">S00198</strain>
    </source>
</reference>
<sequence>MSDDDLSLSPAFAVQRRKLALLGGMLAAAGLPMGAGAQSRDYATMLMPFPPGGAGDFLARVLADKLKAELGRNVVVDNRPGGATRIAGEALRNAPADGGTVLLSPVDPMFIGPAIYSGMRYDPMKDFRPITDVATLQFGIAVGANSPHKTLAQYLQAARTQPAQADIGISLIGSLLHFLAMDFIAQSATKGQIVPYKGGTPMLNDLLAGQIPAGMDATTTFMEFHRAGKIRVLAVSGSRRAASLPDVPTFAESGFPDLVATSGYVVYARADTPPAAIAQWNQALRKVLAQDEVRSKLLHTGYDAVPGSEPAEVAAATERAAARWLPVIRKSGFKGD</sequence>
<dbReference type="PANTHER" id="PTHR42928:SF5">
    <property type="entry name" value="BLR1237 PROTEIN"/>
    <property type="match status" value="1"/>
</dbReference>
<dbReference type="InterPro" id="IPR042100">
    <property type="entry name" value="Bug_dom1"/>
</dbReference>
<gene>
    <name evidence="2" type="ORF">HNP48_004698</name>
</gene>
<keyword evidence="3" id="KW-1185">Reference proteome</keyword>
<keyword evidence="2" id="KW-0675">Receptor</keyword>
<dbReference type="Proteomes" id="UP000575083">
    <property type="component" value="Unassembled WGS sequence"/>
</dbReference>
<evidence type="ECO:0000313" key="2">
    <source>
        <dbReference type="EMBL" id="MBB6561996.1"/>
    </source>
</evidence>
<protein>
    <submittedName>
        <fullName evidence="2">Tripartite-type tricarboxylate transporter receptor subunit TctC</fullName>
    </submittedName>
</protein>
<dbReference type="EMBL" id="JACHLK010000010">
    <property type="protein sequence ID" value="MBB6561996.1"/>
    <property type="molecule type" value="Genomic_DNA"/>
</dbReference>
<dbReference type="AlphaFoldDB" id="A0A7X0PIF7"/>
<dbReference type="Pfam" id="PF03401">
    <property type="entry name" value="TctC"/>
    <property type="match status" value="1"/>
</dbReference>
<comment type="similarity">
    <text evidence="1">Belongs to the UPF0065 (bug) family.</text>
</comment>
<comment type="caution">
    <text evidence="2">The sequence shown here is derived from an EMBL/GenBank/DDBJ whole genome shotgun (WGS) entry which is preliminary data.</text>
</comment>
<name>A0A7X0PIF7_9BURK</name>